<feature type="region of interest" description="Disordered" evidence="1">
    <location>
        <begin position="204"/>
        <end position="248"/>
    </location>
</feature>
<gene>
    <name evidence="2" type="ORF">LMG28614_07293</name>
</gene>
<dbReference type="Proteomes" id="UP000494365">
    <property type="component" value="Unassembled WGS sequence"/>
</dbReference>
<evidence type="ECO:0000313" key="3">
    <source>
        <dbReference type="Proteomes" id="UP000494365"/>
    </source>
</evidence>
<evidence type="ECO:0000313" key="2">
    <source>
        <dbReference type="EMBL" id="CAB3810524.1"/>
    </source>
</evidence>
<dbReference type="AlphaFoldDB" id="A0A6S7CJ40"/>
<feature type="compositionally biased region" description="Basic and acidic residues" evidence="1">
    <location>
        <begin position="360"/>
        <end position="386"/>
    </location>
</feature>
<sequence length="395" mass="46303">MPVARCLQPVERLEHRVQRFSRDARPAVEHADRGLSIVHRCDADLGRAAKLQRIVDEVADDAAQRLRPRHHRPTEAAFQRHLLARVDIVADQAVEQRIRIDAARHLGCAVHRPRVRHAFFHQRFHLLQILSELRALRVVVHHVDAQAHPCDRRLQIVRDRRQDLHALGHVGRDPVLHRVERARGPRHFRRSTFRQTVRLQVRAQRIGRQRQLMQRTGRQPHRQPAARREHDQLQQQHQRQPARQRRARHRAQIDRQRCAVAQLQMNLQAFALAGDRVHRQRITRADAVADGLRDPLRQARIDRRASNAGPEDELIAAPCETRQPLGALLGRQMIEQRHRTGDLASDVTRHHVGHRLVAFGHREPERQRLRERQPDEQDHREPREQGTRPVWPVRP</sequence>
<feature type="region of interest" description="Disordered" evidence="1">
    <location>
        <begin position="358"/>
        <end position="395"/>
    </location>
</feature>
<dbReference type="EMBL" id="CADIKK010000126">
    <property type="protein sequence ID" value="CAB3810524.1"/>
    <property type="molecule type" value="Genomic_DNA"/>
</dbReference>
<reference evidence="2 3" key="1">
    <citation type="submission" date="2020-04" db="EMBL/GenBank/DDBJ databases">
        <authorList>
            <person name="De Canck E."/>
        </authorList>
    </citation>
    <scope>NUCLEOTIDE SEQUENCE [LARGE SCALE GENOMIC DNA]</scope>
    <source>
        <strain evidence="2 3">LMG 28614</strain>
    </source>
</reference>
<keyword evidence="3" id="KW-1185">Reference proteome</keyword>
<organism evidence="2 3">
    <name type="scientific">Paraburkholderia ultramafica</name>
    <dbReference type="NCBI Taxonomy" id="1544867"/>
    <lineage>
        <taxon>Bacteria</taxon>
        <taxon>Pseudomonadati</taxon>
        <taxon>Pseudomonadota</taxon>
        <taxon>Betaproteobacteria</taxon>
        <taxon>Burkholderiales</taxon>
        <taxon>Burkholderiaceae</taxon>
        <taxon>Paraburkholderia</taxon>
    </lineage>
</organism>
<evidence type="ECO:0000256" key="1">
    <source>
        <dbReference type="SAM" id="MobiDB-lite"/>
    </source>
</evidence>
<accession>A0A6S7CJ40</accession>
<name>A0A6S7CJ40_9BURK</name>
<proteinExistence type="predicted"/>
<protein>
    <submittedName>
        <fullName evidence="2">Uncharacterized protein</fullName>
    </submittedName>
</protein>